<dbReference type="Pfam" id="PF11927">
    <property type="entry name" value="HODM_asu-like"/>
    <property type="match status" value="1"/>
</dbReference>
<sequence length="402" mass="45269">MGIRSLDPKEWLCLQSSYPSYAVLRAKRHQIYGERSVQILPGPVASSEAAPLSPTNPNIDQHRLAALEVARAIAWYLTNRYPSLFSAMPKGAAQRNDDGWSITSITRRDLPSTGMPEFTWRLLDEYDAQEALKAGEHVDCPMRVAGELVPDDLAIMMPESIPAADKDAFPSGVETQYRFVAGSICTAGFWRMSDKIGLTLSDIHTSGNVPQYNTKLRAPMERFFSKLRPEKPVERNNYFFQVLATKKPAEVKDMTELSWSHSTNGPETMYDMVAKGPSPAALASSNSLPFTPPTPTQDPERVVMRTERQTLRRMPRSNCILFTIRTYLVPLTTMVEEPGVPARLASAIRSWPDDVQFYKGAELYKETVLPYLDDKADLQRRNGIESRQDDELVESARKNYPF</sequence>
<dbReference type="InParanoid" id="A0A317XIX4"/>
<dbReference type="Proteomes" id="UP000246740">
    <property type="component" value="Unassembled WGS sequence"/>
</dbReference>
<keyword evidence="3" id="KW-1185">Reference proteome</keyword>
<name>A0A317XIX4_9BASI</name>
<dbReference type="EMBL" id="KZ819202">
    <property type="protein sequence ID" value="PWY97807.1"/>
    <property type="molecule type" value="Genomic_DNA"/>
</dbReference>
<gene>
    <name evidence="2" type="ORF">BCV70DRAFT_166146</name>
</gene>
<feature type="region of interest" description="Disordered" evidence="1">
    <location>
        <begin position="382"/>
        <end position="402"/>
    </location>
</feature>
<dbReference type="STRING" id="1882483.A0A317XIX4"/>
<evidence type="ECO:0000256" key="1">
    <source>
        <dbReference type="SAM" id="MobiDB-lite"/>
    </source>
</evidence>
<proteinExistence type="predicted"/>
<organism evidence="2 3">
    <name type="scientific">Testicularia cyperi</name>
    <dbReference type="NCBI Taxonomy" id="1882483"/>
    <lineage>
        <taxon>Eukaryota</taxon>
        <taxon>Fungi</taxon>
        <taxon>Dikarya</taxon>
        <taxon>Basidiomycota</taxon>
        <taxon>Ustilaginomycotina</taxon>
        <taxon>Ustilaginomycetes</taxon>
        <taxon>Ustilaginales</taxon>
        <taxon>Anthracoideaceae</taxon>
        <taxon>Testicularia</taxon>
    </lineage>
</organism>
<protein>
    <submittedName>
        <fullName evidence="2">Uncharacterized protein</fullName>
    </submittedName>
</protein>
<reference evidence="2 3" key="1">
    <citation type="journal article" date="2018" name="Mol. Biol. Evol.">
        <title>Broad Genomic Sampling Reveals a Smut Pathogenic Ancestry of the Fungal Clade Ustilaginomycotina.</title>
        <authorList>
            <person name="Kijpornyongpan T."/>
            <person name="Mondo S.J."/>
            <person name="Barry K."/>
            <person name="Sandor L."/>
            <person name="Lee J."/>
            <person name="Lipzen A."/>
            <person name="Pangilinan J."/>
            <person name="LaButti K."/>
            <person name="Hainaut M."/>
            <person name="Henrissat B."/>
            <person name="Grigoriev I.V."/>
            <person name="Spatafora J.W."/>
            <person name="Aime M.C."/>
        </authorList>
    </citation>
    <scope>NUCLEOTIDE SEQUENCE [LARGE SCALE GENOMIC DNA]</scope>
    <source>
        <strain evidence="2 3">MCA 3645</strain>
    </source>
</reference>
<dbReference type="OrthoDB" id="497541at2759"/>
<evidence type="ECO:0000313" key="3">
    <source>
        <dbReference type="Proteomes" id="UP000246740"/>
    </source>
</evidence>
<accession>A0A317XIX4</accession>
<evidence type="ECO:0000313" key="2">
    <source>
        <dbReference type="EMBL" id="PWY97807.1"/>
    </source>
</evidence>
<dbReference type="InterPro" id="IPR021848">
    <property type="entry name" value="HODM_asu-like"/>
</dbReference>
<dbReference type="AlphaFoldDB" id="A0A317XIX4"/>